<organism evidence="1 2">
    <name type="scientific">Bacillus cereus</name>
    <dbReference type="NCBI Taxonomy" id="1396"/>
    <lineage>
        <taxon>Bacteria</taxon>
        <taxon>Bacillati</taxon>
        <taxon>Bacillota</taxon>
        <taxon>Bacilli</taxon>
        <taxon>Bacillales</taxon>
        <taxon>Bacillaceae</taxon>
        <taxon>Bacillus</taxon>
        <taxon>Bacillus cereus group</taxon>
    </lineage>
</organism>
<comment type="caution">
    <text evidence="1">The sequence shown here is derived from an EMBL/GenBank/DDBJ whole genome shotgun (WGS) entry which is preliminary data.</text>
</comment>
<protein>
    <submittedName>
        <fullName evidence="1">Uncharacterized protein</fullName>
    </submittedName>
</protein>
<dbReference type="InterPro" id="IPR029035">
    <property type="entry name" value="DHS-like_NAD/FAD-binding_dom"/>
</dbReference>
<gene>
    <name evidence="1" type="ORF">COD19_24470</name>
</gene>
<accession>A0A2C2F9L4</accession>
<name>A0A2C2F9L4_BACCE</name>
<dbReference type="RefSeq" id="WP_098800479.1">
    <property type="nucleotide sequence ID" value="NZ_NUMG01000040.1"/>
</dbReference>
<dbReference type="Proteomes" id="UP000225766">
    <property type="component" value="Unassembled WGS sequence"/>
</dbReference>
<dbReference type="SUPFAM" id="SSF52467">
    <property type="entry name" value="DHS-like NAD/FAD-binding domain"/>
    <property type="match status" value="1"/>
</dbReference>
<dbReference type="AlphaFoldDB" id="A0A2C2F9L4"/>
<reference evidence="1 2" key="1">
    <citation type="submission" date="2017-09" db="EMBL/GenBank/DDBJ databases">
        <title>Large-scale bioinformatics analysis of Bacillus genomes uncovers conserved roles of natural products in bacterial physiology.</title>
        <authorList>
            <consortium name="Agbiome Team Llc"/>
            <person name="Bleich R.M."/>
            <person name="Grubbs K.J."/>
            <person name="Santa Maria K.C."/>
            <person name="Allen S.E."/>
            <person name="Farag S."/>
            <person name="Shank E.A."/>
            <person name="Bowers A."/>
        </authorList>
    </citation>
    <scope>NUCLEOTIDE SEQUENCE [LARGE SCALE GENOMIC DNA]</scope>
    <source>
        <strain evidence="1 2">AFS040105</strain>
    </source>
</reference>
<evidence type="ECO:0000313" key="1">
    <source>
        <dbReference type="EMBL" id="PGT97713.1"/>
    </source>
</evidence>
<dbReference type="Pfam" id="PF13289">
    <property type="entry name" value="SIR2_2"/>
    <property type="match status" value="1"/>
</dbReference>
<sequence length="364" mass="41960">MSERVIKELKKYIESGNVSFLVGAGASIGAISTLGDFENEITTLIQDYQSDNASVEKKIEIANMLNKFLDCSVEPNSNLINGNISGMERIEDTLEQYKKFVRVIYKLLLLRASDKLPKKINIFTTNYDLFFEYACEELRVAYNDGGLGIINRCFSSKNFQKRIYQLSDSYSYEYESPVINLIKLHGSINWLLDDNNSDILIKNQICIARITQENIDDKGFITENTNVPIILPTKQKFIRTLMEHTYYDLARFYSNELEREHSVLFCFGFSFADEHIRSITQRALGNPSLTLLIFPYSTSDERGMINHFKDFPNVKVIRIDKGEDDTVINIQYAVEGMEIENRKNIDFNTFTDLFYKILAQVEGI</sequence>
<dbReference type="EMBL" id="NUMG01000040">
    <property type="protein sequence ID" value="PGT97713.1"/>
    <property type="molecule type" value="Genomic_DNA"/>
</dbReference>
<proteinExistence type="predicted"/>
<evidence type="ECO:0000313" key="2">
    <source>
        <dbReference type="Proteomes" id="UP000225766"/>
    </source>
</evidence>